<dbReference type="RefSeq" id="WP_305007360.1">
    <property type="nucleotide sequence ID" value="NZ_JAUQSY010000009.1"/>
</dbReference>
<evidence type="ECO:0000313" key="2">
    <source>
        <dbReference type="EMBL" id="MDO7876028.1"/>
    </source>
</evidence>
<keyword evidence="2" id="KW-0540">Nuclease</keyword>
<feature type="domain" description="Restriction endonuclease type I HsdR N-terminal" evidence="1">
    <location>
        <begin position="22"/>
        <end position="125"/>
    </location>
</feature>
<organism evidence="2 3">
    <name type="scientific">Hymenobacter aranciens</name>
    <dbReference type="NCBI Taxonomy" id="3063996"/>
    <lineage>
        <taxon>Bacteria</taxon>
        <taxon>Pseudomonadati</taxon>
        <taxon>Bacteroidota</taxon>
        <taxon>Cytophagia</taxon>
        <taxon>Cytophagales</taxon>
        <taxon>Hymenobacteraceae</taxon>
        <taxon>Hymenobacter</taxon>
    </lineage>
</organism>
<dbReference type="InterPro" id="IPR017035">
    <property type="entry name" value="UCP035009_HsdR_All3000-type"/>
</dbReference>
<comment type="caution">
    <text evidence="2">The sequence shown here is derived from an EMBL/GenBank/DDBJ whole genome shotgun (WGS) entry which is preliminary data.</text>
</comment>
<sequence>MDFIDVIKALGEKVGRLKDSIQTEEATKNAFVMPFIAALGYDVFNPFEVIPEFIADLGIKKGEKVDYCIQKDNQPIIIVECKHWKEGLDVHNSQLHRYFHVTTTRFGILTNGIIYRFYTDLVEPNKMDDKPFWEINISDMSEANVFELKKFHKTGFDVDQILSTASELKYTREIKTLLAAELRDPSIEFVRHFAKQVAPGKLTEKVMEQFNVLVKKSAHQVLNETINDRLKSALAKEEVAQVQVDEAPVNDAPKGGTEFTELEREAFLIVKTILRPQVEASRITHRDTTSYLNVLLDDNKNKIVCRLWLNGSKHYISFFGEDKKDVKTEINGLDDLYKFSDQLLATAGQIDARKAVVVAN</sequence>
<reference evidence="2" key="1">
    <citation type="submission" date="2023-07" db="EMBL/GenBank/DDBJ databases">
        <authorList>
            <person name="Kim M.K."/>
        </authorList>
    </citation>
    <scope>NUCLEOTIDE SEQUENCE</scope>
    <source>
        <strain evidence="2">ASUV-10-1</strain>
    </source>
</reference>
<dbReference type="GO" id="GO:0004519">
    <property type="term" value="F:endonuclease activity"/>
    <property type="evidence" value="ECO:0007669"/>
    <property type="project" value="UniProtKB-KW"/>
</dbReference>
<dbReference type="Pfam" id="PF04313">
    <property type="entry name" value="HSDR_N"/>
    <property type="match status" value="1"/>
</dbReference>
<evidence type="ECO:0000259" key="1">
    <source>
        <dbReference type="Pfam" id="PF04313"/>
    </source>
</evidence>
<proteinExistence type="predicted"/>
<name>A0ABT9BHN5_9BACT</name>
<gene>
    <name evidence="2" type="ORF">Q5H93_14890</name>
</gene>
<keyword evidence="2" id="KW-0378">Hydrolase</keyword>
<dbReference type="Proteomes" id="UP001176429">
    <property type="component" value="Unassembled WGS sequence"/>
</dbReference>
<accession>A0ABT9BHN5</accession>
<dbReference type="EMBL" id="JAUQSY010000009">
    <property type="protein sequence ID" value="MDO7876028.1"/>
    <property type="molecule type" value="Genomic_DNA"/>
</dbReference>
<dbReference type="InterPro" id="IPR007409">
    <property type="entry name" value="Restrct_endonuc_type1_HsdR_N"/>
</dbReference>
<dbReference type="PIRSF" id="PIRSF035009">
    <property type="entry name" value="UCP035009_HSDR_N"/>
    <property type="match status" value="1"/>
</dbReference>
<keyword evidence="3" id="KW-1185">Reference proteome</keyword>
<protein>
    <submittedName>
        <fullName evidence="2">Type I restriction endonuclease</fullName>
    </submittedName>
</protein>
<evidence type="ECO:0000313" key="3">
    <source>
        <dbReference type="Proteomes" id="UP001176429"/>
    </source>
</evidence>
<keyword evidence="2" id="KW-0255">Endonuclease</keyword>